<comment type="pathway">
    <text evidence="2">Glycolipid biosynthesis; glycosylphosphatidylinositol-anchor biosynthesis.</text>
</comment>
<evidence type="ECO:0000256" key="8">
    <source>
        <dbReference type="ARBA" id="ARBA00023136"/>
    </source>
</evidence>
<keyword evidence="6" id="KW-0256">Endoplasmic reticulum</keyword>
<evidence type="ECO:0000313" key="12">
    <source>
        <dbReference type="EMBL" id="KAJ4394005.1"/>
    </source>
</evidence>
<keyword evidence="7 11" id="KW-1133">Transmembrane helix</keyword>
<dbReference type="PANTHER" id="PTHR21072:SF13">
    <property type="entry name" value="GPI TRANSAMIDASE COMPONENT PIG-S"/>
    <property type="match status" value="1"/>
</dbReference>
<dbReference type="GO" id="GO:0042765">
    <property type="term" value="C:GPI-anchor transamidase complex"/>
    <property type="evidence" value="ECO:0007669"/>
    <property type="project" value="InterPro"/>
</dbReference>
<comment type="subcellular location">
    <subcellularLocation>
        <location evidence="1">Endoplasmic reticulum membrane</location>
        <topology evidence="1">Multi-pass membrane protein</topology>
    </subcellularLocation>
</comment>
<protein>
    <submittedName>
        <fullName evidence="12">GPI transamidase component</fullName>
    </submittedName>
</protein>
<dbReference type="InterPro" id="IPR019540">
    <property type="entry name" value="PtdIno-glycan_biosynth_class_S"/>
</dbReference>
<evidence type="ECO:0000256" key="6">
    <source>
        <dbReference type="ARBA" id="ARBA00022824"/>
    </source>
</evidence>
<evidence type="ECO:0000256" key="2">
    <source>
        <dbReference type="ARBA" id="ARBA00004687"/>
    </source>
</evidence>
<comment type="similarity">
    <text evidence="3">Belongs to the PIGS family.</text>
</comment>
<keyword evidence="8 11" id="KW-0472">Membrane</keyword>
<evidence type="ECO:0000256" key="10">
    <source>
        <dbReference type="SAM" id="MobiDB-lite"/>
    </source>
</evidence>
<proteinExistence type="inferred from homology"/>
<evidence type="ECO:0000256" key="11">
    <source>
        <dbReference type="SAM" id="Phobius"/>
    </source>
</evidence>
<organism evidence="12 13">
    <name type="scientific">Gnomoniopsis smithogilvyi</name>
    <dbReference type="NCBI Taxonomy" id="1191159"/>
    <lineage>
        <taxon>Eukaryota</taxon>
        <taxon>Fungi</taxon>
        <taxon>Dikarya</taxon>
        <taxon>Ascomycota</taxon>
        <taxon>Pezizomycotina</taxon>
        <taxon>Sordariomycetes</taxon>
        <taxon>Sordariomycetidae</taxon>
        <taxon>Diaporthales</taxon>
        <taxon>Gnomoniaceae</taxon>
        <taxon>Gnomoniopsis</taxon>
    </lineage>
</organism>
<keyword evidence="5 11" id="KW-0812">Transmembrane</keyword>
<sequence>MSATPAHHVDMALDTDNTASTSLRELPTEPSVAVTVAEAEAVAECVSENASNNNSNSSSSTMSHRKEPPPEKPSDIQRRTLVILSFWLIVLFLGLPIWWKTTAIPRANLPLDEMMDWADGKACRPVFPLRISIQANQLQEQEAQNLLRLAQHALDDLNDFAGHHLRLQLDPRASFINGSAYSEDVAMVIRLQPGDSTTAALHPYEAILDITYPPNSIPSPSSSSSALAAYIASELRSTFAEEQSVISYLLSTSSAKPEHRPQGLAPDTADTIAKRTTRSLRYSPTYHLTFSLFTAGSAPNNWDIDAAIEDYMKPVLDVLKPIHNFTIDTQVQLYAAPGVQTQVLNKYDLSSFINAAEWPLSPSIGGAPTVNFIVFVGNQTIGLSPTLQDEGAGEAAVSETSHSWLIPQWGTVYLLNLPSDKPHVMVEDLKQPLLTFTTHLLSLLGTPTSGSLPLRLSTLSRIRSADLLLRASSTLGSLARLSLALPSISIPQSVADGVSTTIRHLCLACESLGTPDGLIHAQIAETAAERAFFEKSMVGQLYFPDEHKVAVYLPLLGPVGVPLVMGLLNELSAWRKRSRRRAEDGKAKKSE</sequence>
<dbReference type="EMBL" id="JAPEVB010000002">
    <property type="protein sequence ID" value="KAJ4394005.1"/>
    <property type="molecule type" value="Genomic_DNA"/>
</dbReference>
<keyword evidence="9" id="KW-0325">Glycoprotein</keyword>
<accession>A0A9W8YW94</accession>
<reference evidence="12" key="1">
    <citation type="submission" date="2022-10" db="EMBL/GenBank/DDBJ databases">
        <title>Tapping the CABI collections for fungal endophytes: first genome assemblies for Collariella, Neodidymelliopsis, Ascochyta clinopodiicola, Didymella pomorum, Didymosphaeria variabile, Neocosmospora piperis and Neocucurbitaria cava.</title>
        <authorList>
            <person name="Hill R."/>
        </authorList>
    </citation>
    <scope>NUCLEOTIDE SEQUENCE</scope>
    <source>
        <strain evidence="12">IMI 355082</strain>
    </source>
</reference>
<dbReference type="Pfam" id="PF10510">
    <property type="entry name" value="PIG-S"/>
    <property type="match status" value="1"/>
</dbReference>
<feature type="compositionally biased region" description="Basic and acidic residues" evidence="10">
    <location>
        <begin position="64"/>
        <end position="74"/>
    </location>
</feature>
<feature type="region of interest" description="Disordered" evidence="10">
    <location>
        <begin position="45"/>
        <end position="74"/>
    </location>
</feature>
<gene>
    <name evidence="12" type="primary">GPI17</name>
    <name evidence="12" type="ORF">N0V93_003222</name>
</gene>
<dbReference type="Proteomes" id="UP001140453">
    <property type="component" value="Unassembled WGS sequence"/>
</dbReference>
<name>A0A9W8YW94_9PEZI</name>
<evidence type="ECO:0000256" key="3">
    <source>
        <dbReference type="ARBA" id="ARBA00005316"/>
    </source>
</evidence>
<dbReference type="PANTHER" id="PTHR21072">
    <property type="entry name" value="GPI TRANSAMIDASE COMPONENT PIG-S"/>
    <property type="match status" value="1"/>
</dbReference>
<feature type="transmembrane region" description="Helical" evidence="11">
    <location>
        <begin position="549"/>
        <end position="571"/>
    </location>
</feature>
<dbReference type="GO" id="GO:0006506">
    <property type="term" value="P:GPI anchor biosynthetic process"/>
    <property type="evidence" value="ECO:0007669"/>
    <property type="project" value="UniProtKB-KW"/>
</dbReference>
<evidence type="ECO:0000256" key="9">
    <source>
        <dbReference type="ARBA" id="ARBA00023180"/>
    </source>
</evidence>
<evidence type="ECO:0000256" key="7">
    <source>
        <dbReference type="ARBA" id="ARBA00022989"/>
    </source>
</evidence>
<comment type="caution">
    <text evidence="12">The sequence shown here is derived from an EMBL/GenBank/DDBJ whole genome shotgun (WGS) entry which is preliminary data.</text>
</comment>
<feature type="transmembrane region" description="Helical" evidence="11">
    <location>
        <begin position="81"/>
        <end position="99"/>
    </location>
</feature>
<evidence type="ECO:0000256" key="5">
    <source>
        <dbReference type="ARBA" id="ARBA00022692"/>
    </source>
</evidence>
<feature type="compositionally biased region" description="Low complexity" evidence="10">
    <location>
        <begin position="45"/>
        <end position="60"/>
    </location>
</feature>
<dbReference type="AlphaFoldDB" id="A0A9W8YW94"/>
<evidence type="ECO:0000256" key="4">
    <source>
        <dbReference type="ARBA" id="ARBA00022502"/>
    </source>
</evidence>
<keyword evidence="4" id="KW-0337">GPI-anchor biosynthesis</keyword>
<dbReference type="OrthoDB" id="28748at2759"/>
<evidence type="ECO:0000256" key="1">
    <source>
        <dbReference type="ARBA" id="ARBA00004477"/>
    </source>
</evidence>
<evidence type="ECO:0000313" key="13">
    <source>
        <dbReference type="Proteomes" id="UP001140453"/>
    </source>
</evidence>
<keyword evidence="13" id="KW-1185">Reference proteome</keyword>
<dbReference type="GO" id="GO:0016255">
    <property type="term" value="P:attachment of GPI anchor to protein"/>
    <property type="evidence" value="ECO:0007669"/>
    <property type="project" value="InterPro"/>
</dbReference>
<feature type="region of interest" description="Disordered" evidence="10">
    <location>
        <begin position="1"/>
        <end position="31"/>
    </location>
</feature>